<reference evidence="11" key="3">
    <citation type="submission" date="2025-08" db="UniProtKB">
        <authorList>
            <consortium name="RefSeq"/>
        </authorList>
    </citation>
    <scope>IDENTIFICATION</scope>
    <source>
        <strain evidence="11">NI907</strain>
    </source>
</reference>
<dbReference type="Proteomes" id="UP000515153">
    <property type="component" value="Unplaced"/>
</dbReference>
<evidence type="ECO:0000256" key="8">
    <source>
        <dbReference type="ARBA" id="ARBA00031256"/>
    </source>
</evidence>
<proteinExistence type="inferred from homology"/>
<keyword evidence="7 9" id="KW-0539">Nucleus</keyword>
<evidence type="ECO:0000256" key="7">
    <source>
        <dbReference type="ARBA" id="ARBA00023242"/>
    </source>
</evidence>
<dbReference type="PANTHER" id="PTHR35784:SF1">
    <property type="entry name" value="MEDIATOR OF RNA POLYMERASE II TRANSCRIPTION SUBUNIT 5"/>
    <property type="match status" value="1"/>
</dbReference>
<comment type="function">
    <text evidence="9">Component of the Mediator complex, a coactivator involved in the regulated transcription of nearly all RNA polymerase II-dependent genes. Mediator functions as a bridge to convey information from gene-specific regulatory proteins to the basal RNA polymerase II transcription machinery. Mediator is recruited to promoters by direct interactions with regulatory proteins and serves as a scaffold for the assembly of a functional preinitiation complex with RNA polymerase II and the general transcription factors.</text>
</comment>
<name>A0A6P8BAA7_PYRGI</name>
<organism evidence="10 11">
    <name type="scientific">Pyricularia grisea</name>
    <name type="common">Crabgrass-specific blast fungus</name>
    <name type="synonym">Magnaporthe grisea</name>
    <dbReference type="NCBI Taxonomy" id="148305"/>
    <lineage>
        <taxon>Eukaryota</taxon>
        <taxon>Fungi</taxon>
        <taxon>Dikarya</taxon>
        <taxon>Ascomycota</taxon>
        <taxon>Pezizomycotina</taxon>
        <taxon>Sordariomycetes</taxon>
        <taxon>Sordariomycetidae</taxon>
        <taxon>Magnaporthales</taxon>
        <taxon>Pyriculariaceae</taxon>
        <taxon>Pyricularia</taxon>
    </lineage>
</organism>
<keyword evidence="6 9" id="KW-0804">Transcription</keyword>
<evidence type="ECO:0000256" key="1">
    <source>
        <dbReference type="ARBA" id="ARBA00004123"/>
    </source>
</evidence>
<protein>
    <recommendedName>
        <fullName evidence="3 9">Mediator of RNA polymerase II transcription subunit 5</fullName>
    </recommendedName>
    <alternativeName>
        <fullName evidence="8 9">Mediator complex subunit 5</fullName>
    </alternativeName>
</protein>
<evidence type="ECO:0000256" key="5">
    <source>
        <dbReference type="ARBA" id="ARBA00023159"/>
    </source>
</evidence>
<sequence>MAESQGVGEEPRAGEGAESLRNWQNFIERCLTTRLDNESFERFVPIHHAKYPLPPRALAELFLRPQKNNHDVLDPRIPQYMQILLAHHYIDALSILLAMYKYSTSHKQIHDVTGADENDEAGGGVGEQQTQQPLRWGNSYATEEHIFYRLTRSVSHGTGIHDSWDALRIARIMAKWMELFTATAGAFAADMVNQQMQTTEERDRVERERRKQLPRVDEMESARAGFVMLLLGVCESKPVLSALGKPYAKTARKELSDALGNFVPTIMQSAEQISQRLVHFRTETLAAFEPVDKAKAAANADMDDFLDSTMGLDSLVVPEIPISNTRAGLYIYLNSLLVGRPRMDDAAIFNYLHNRYQGDLQQTAVDLILVSFDVVANAASVRQSPKAAHVLRSYLTNKVPLLLASLAASGSGLYPFNAAACVEHATRQVSSATFPNMSDYISSRSGNTLTEGTREDFLFACCLHGLIPETQIEPILNETCYNSLPTEGRLVKESLVQECLADPERAVQLVKDIEKCNGNVGAICVALTEVLGQLCTMRETMTLKTLCGQLARDPVYLDVMLLFNKLSAIIYPLCDLLDNWKHDEDQGEAQPFYEEFGSMLLLLLALVNRYNLTAADLGARSPDSFVAKLIGKGRLFRPLDELSPEENGHLDKWIHGLFDSDAGGLGDELMSSCPPQEFYLLIPTLFYNIVLAVSTGSLSEDSLRCGVEYLVDTFLLPSLVPAVTYLSNHLWLDNHPPEQKAIIKILQLILQPSSISSEASTVLSSVLSIVAKPLDQALRAYQRRDPRNQEIEPLLRILKEHVPLSRRTGAAENSELEAWTSTPNGGLSQAVRNTIKGFIAWGLQPAGTESTPTAYTHRQLLAATRILGAKQTVRLILDELKEQVQAGNQSVAYDVCCAIICAPNVATDDIDPSSQVNLLDATAQAHGPQQRPMSLRQALRAAAEDWKRIHKDDPVAFEIVVRLHRRVEAQLAVSVSAAAAAAAEAVLQGDGGNMLDDAMAAAGVVDGDAAAAMALDAATVGLDMGGGGGGAGDLGLGGSTANSVGGLDLNDQDVFGGLGPLNGWDDMDLA</sequence>
<evidence type="ECO:0000256" key="4">
    <source>
        <dbReference type="ARBA" id="ARBA00023015"/>
    </source>
</evidence>
<dbReference type="GO" id="GO:0006357">
    <property type="term" value="P:regulation of transcription by RNA polymerase II"/>
    <property type="evidence" value="ECO:0007669"/>
    <property type="project" value="InterPro"/>
</dbReference>
<evidence type="ECO:0000256" key="2">
    <source>
        <dbReference type="ARBA" id="ARBA00008782"/>
    </source>
</evidence>
<dbReference type="GO" id="GO:0016592">
    <property type="term" value="C:mediator complex"/>
    <property type="evidence" value="ECO:0007669"/>
    <property type="project" value="InterPro"/>
</dbReference>
<dbReference type="KEGG" id="pgri:PgNI_04290"/>
<accession>A0A6P8BAA7</accession>
<evidence type="ECO:0000256" key="6">
    <source>
        <dbReference type="ARBA" id="ARBA00023163"/>
    </source>
</evidence>
<comment type="subcellular location">
    <subcellularLocation>
        <location evidence="1 9">Nucleus</location>
    </subcellularLocation>
</comment>
<reference evidence="11" key="2">
    <citation type="submission" date="2019-10" db="EMBL/GenBank/DDBJ databases">
        <authorList>
            <consortium name="NCBI Genome Project"/>
        </authorList>
    </citation>
    <scope>NUCLEOTIDE SEQUENCE</scope>
    <source>
        <strain evidence="11">NI907</strain>
    </source>
</reference>
<dbReference type="AlphaFoldDB" id="A0A6P8BAA7"/>
<evidence type="ECO:0000313" key="10">
    <source>
        <dbReference type="Proteomes" id="UP000515153"/>
    </source>
</evidence>
<comment type="subunit">
    <text evidence="9">Component of the Mediator complex.</text>
</comment>
<dbReference type="GO" id="GO:0003712">
    <property type="term" value="F:transcription coregulator activity"/>
    <property type="evidence" value="ECO:0007669"/>
    <property type="project" value="InterPro"/>
</dbReference>
<dbReference type="Pfam" id="PF08689">
    <property type="entry name" value="Med5"/>
    <property type="match status" value="1"/>
</dbReference>
<evidence type="ECO:0000256" key="9">
    <source>
        <dbReference type="RuleBase" id="RU364142"/>
    </source>
</evidence>
<dbReference type="InterPro" id="IPR014801">
    <property type="entry name" value="Mediator_Med5_fun"/>
</dbReference>
<dbReference type="PANTHER" id="PTHR35784">
    <property type="entry name" value="MEDIATOR OF RNA POLYMERASE II TRANSCRIPTION SUBUNIT 5"/>
    <property type="match status" value="1"/>
</dbReference>
<comment type="similarity">
    <text evidence="2 9">Belongs to the Mediator complex subunit 5 family.</text>
</comment>
<keyword evidence="4 9" id="KW-0805">Transcription regulation</keyword>
<gene>
    <name evidence="9" type="primary">MED5</name>
    <name evidence="11" type="ORF">PgNI_04290</name>
</gene>
<reference evidence="11" key="1">
    <citation type="journal article" date="2019" name="Mol. Biol. Evol.">
        <title>Blast fungal genomes show frequent chromosomal changes, gene gains and losses, and effector gene turnover.</title>
        <authorList>
            <person name="Gomez Luciano L.B."/>
            <person name="Jason Tsai I."/>
            <person name="Chuma I."/>
            <person name="Tosa Y."/>
            <person name="Chen Y.H."/>
            <person name="Li J.Y."/>
            <person name="Li M.Y."/>
            <person name="Jade Lu M.Y."/>
            <person name="Nakayashiki H."/>
            <person name="Li W.H."/>
        </authorList>
    </citation>
    <scope>NUCLEOTIDE SEQUENCE</scope>
    <source>
        <strain evidence="11">NI907</strain>
    </source>
</reference>
<evidence type="ECO:0000256" key="3">
    <source>
        <dbReference type="ARBA" id="ARBA00020628"/>
    </source>
</evidence>
<keyword evidence="5 9" id="KW-0010">Activator</keyword>
<dbReference type="RefSeq" id="XP_030984118.1">
    <property type="nucleotide sequence ID" value="XM_031124339.1"/>
</dbReference>
<keyword evidence="10" id="KW-1185">Reference proteome</keyword>
<evidence type="ECO:0000313" key="11">
    <source>
        <dbReference type="RefSeq" id="XP_030984118.1"/>
    </source>
</evidence>